<dbReference type="AlphaFoldDB" id="A0AAW0BVZ5"/>
<dbReference type="Proteomes" id="UP001383192">
    <property type="component" value="Unassembled WGS sequence"/>
</dbReference>
<sequence length="276" mass="30738">MCLSLQKCTLDFAFLSSNFDAVNAPSQTWQSLFELKVYFRYQRNDANFLPGLKRFYDAVTTPALSHFAFYLITPPYSEIEGIPAPFLGLLQSSFSLRSLELDIPLSTKALIDCLGYVPLLKTLRLYDKRLPSVFANDTEPQPALSIIDSTLQALTPKQPFTDAILCPLLETASFRRCHLADTDALVAFTEARLGQAEGAELKSLDATFRVDRDDMKLPDEELVKAERLKMKGINVKWSSVGPSVSDAYDADSDTLMDPNRTCSPSDGMPTLIGRPY</sequence>
<protein>
    <submittedName>
        <fullName evidence="1">Uncharacterized protein</fullName>
    </submittedName>
</protein>
<dbReference type="EMBL" id="JAYKXP010000072">
    <property type="protein sequence ID" value="KAK7031022.1"/>
    <property type="molecule type" value="Genomic_DNA"/>
</dbReference>
<keyword evidence="2" id="KW-1185">Reference proteome</keyword>
<proteinExistence type="predicted"/>
<accession>A0AAW0BVZ5</accession>
<organism evidence="1 2">
    <name type="scientific">Paramarasmius palmivorus</name>
    <dbReference type="NCBI Taxonomy" id="297713"/>
    <lineage>
        <taxon>Eukaryota</taxon>
        <taxon>Fungi</taxon>
        <taxon>Dikarya</taxon>
        <taxon>Basidiomycota</taxon>
        <taxon>Agaricomycotina</taxon>
        <taxon>Agaricomycetes</taxon>
        <taxon>Agaricomycetidae</taxon>
        <taxon>Agaricales</taxon>
        <taxon>Marasmiineae</taxon>
        <taxon>Marasmiaceae</taxon>
        <taxon>Paramarasmius</taxon>
    </lineage>
</organism>
<name>A0AAW0BVZ5_9AGAR</name>
<comment type="caution">
    <text evidence="1">The sequence shown here is derived from an EMBL/GenBank/DDBJ whole genome shotgun (WGS) entry which is preliminary data.</text>
</comment>
<evidence type="ECO:0000313" key="1">
    <source>
        <dbReference type="EMBL" id="KAK7031022.1"/>
    </source>
</evidence>
<gene>
    <name evidence="1" type="ORF">VNI00_013812</name>
</gene>
<reference evidence="1 2" key="1">
    <citation type="submission" date="2024-01" db="EMBL/GenBank/DDBJ databases">
        <title>A draft genome for a cacao thread blight-causing isolate of Paramarasmius palmivorus.</title>
        <authorList>
            <person name="Baruah I.K."/>
            <person name="Bukari Y."/>
            <person name="Amoako-Attah I."/>
            <person name="Meinhardt L.W."/>
            <person name="Bailey B.A."/>
            <person name="Cohen S.P."/>
        </authorList>
    </citation>
    <scope>NUCLEOTIDE SEQUENCE [LARGE SCALE GENOMIC DNA]</scope>
    <source>
        <strain evidence="1 2">GH-12</strain>
    </source>
</reference>
<evidence type="ECO:0000313" key="2">
    <source>
        <dbReference type="Proteomes" id="UP001383192"/>
    </source>
</evidence>